<keyword evidence="2" id="KW-1185">Reference proteome</keyword>
<evidence type="ECO:0000313" key="2">
    <source>
        <dbReference type="Proteomes" id="UP000829196"/>
    </source>
</evidence>
<name>A0A8T3ARJ7_DENNO</name>
<dbReference type="AlphaFoldDB" id="A0A8T3ARJ7"/>
<reference evidence="1" key="1">
    <citation type="journal article" date="2022" name="Front. Genet.">
        <title>Chromosome-Scale Assembly of the Dendrobium nobile Genome Provides Insights Into the Molecular Mechanism of the Biosynthesis of the Medicinal Active Ingredient of Dendrobium.</title>
        <authorList>
            <person name="Xu Q."/>
            <person name="Niu S.-C."/>
            <person name="Li K.-L."/>
            <person name="Zheng P.-J."/>
            <person name="Zhang X.-J."/>
            <person name="Jia Y."/>
            <person name="Liu Y."/>
            <person name="Niu Y.-X."/>
            <person name="Yu L.-H."/>
            <person name="Chen D.-F."/>
            <person name="Zhang G.-Q."/>
        </authorList>
    </citation>
    <scope>NUCLEOTIDE SEQUENCE</scope>
    <source>
        <tissue evidence="1">Leaf</tissue>
    </source>
</reference>
<dbReference type="Proteomes" id="UP000829196">
    <property type="component" value="Unassembled WGS sequence"/>
</dbReference>
<dbReference type="EMBL" id="JAGYWB010000014">
    <property type="protein sequence ID" value="KAI0498654.1"/>
    <property type="molecule type" value="Genomic_DNA"/>
</dbReference>
<organism evidence="1 2">
    <name type="scientific">Dendrobium nobile</name>
    <name type="common">Orchid</name>
    <dbReference type="NCBI Taxonomy" id="94219"/>
    <lineage>
        <taxon>Eukaryota</taxon>
        <taxon>Viridiplantae</taxon>
        <taxon>Streptophyta</taxon>
        <taxon>Embryophyta</taxon>
        <taxon>Tracheophyta</taxon>
        <taxon>Spermatophyta</taxon>
        <taxon>Magnoliopsida</taxon>
        <taxon>Liliopsida</taxon>
        <taxon>Asparagales</taxon>
        <taxon>Orchidaceae</taxon>
        <taxon>Epidendroideae</taxon>
        <taxon>Malaxideae</taxon>
        <taxon>Dendrobiinae</taxon>
        <taxon>Dendrobium</taxon>
    </lineage>
</organism>
<evidence type="ECO:0000313" key="1">
    <source>
        <dbReference type="EMBL" id="KAI0498654.1"/>
    </source>
</evidence>
<accession>A0A8T3ARJ7</accession>
<gene>
    <name evidence="1" type="ORF">KFK09_019544</name>
</gene>
<sequence length="83" mass="9517">MGGRGGGVVFFSRAVGATSEKKSHLALLSSHFINANGATKWDFYTRKMRHYTSSAPLQGMGHNIDGDLHRIWYKLWQRRFIYK</sequence>
<comment type="caution">
    <text evidence="1">The sequence shown here is derived from an EMBL/GenBank/DDBJ whole genome shotgun (WGS) entry which is preliminary data.</text>
</comment>
<proteinExistence type="predicted"/>
<protein>
    <submittedName>
        <fullName evidence="1">Uncharacterized protein</fullName>
    </submittedName>
</protein>